<dbReference type="Gene3D" id="2.60.11.10">
    <property type="entry name" value="Cytochrome c oxidase, subunit Vb"/>
    <property type="match status" value="1"/>
</dbReference>
<evidence type="ECO:0000313" key="2">
    <source>
        <dbReference type="Proteomes" id="UP000232323"/>
    </source>
</evidence>
<protein>
    <submittedName>
        <fullName evidence="1">Uncharacterized protein</fullName>
    </submittedName>
</protein>
<proteinExistence type="predicted"/>
<gene>
    <name evidence="1" type="ORF">CEUSTIGMA_g5849.t1</name>
</gene>
<dbReference type="InterPro" id="IPR036972">
    <property type="entry name" value="Cyt_c_oxidase_su5b_sf"/>
</dbReference>
<dbReference type="EMBL" id="BEGY01000032">
    <property type="protein sequence ID" value="GAX78407.1"/>
    <property type="molecule type" value="Genomic_DNA"/>
</dbReference>
<reference evidence="1 2" key="1">
    <citation type="submission" date="2017-08" db="EMBL/GenBank/DDBJ databases">
        <title>Acidophilic green algal genome provides insights into adaptation to an acidic environment.</title>
        <authorList>
            <person name="Hirooka S."/>
            <person name="Hirose Y."/>
            <person name="Kanesaki Y."/>
            <person name="Higuchi S."/>
            <person name="Fujiwara T."/>
            <person name="Onuma R."/>
            <person name="Era A."/>
            <person name="Ohbayashi R."/>
            <person name="Uzuka A."/>
            <person name="Nozaki H."/>
            <person name="Yoshikawa H."/>
            <person name="Miyagishima S.Y."/>
        </authorList>
    </citation>
    <scope>NUCLEOTIDE SEQUENCE [LARGE SCALE GENOMIC DNA]</scope>
    <source>
        <strain evidence="1 2">NIES-2499</strain>
    </source>
</reference>
<dbReference type="SUPFAM" id="SSF57802">
    <property type="entry name" value="Rubredoxin-like"/>
    <property type="match status" value="1"/>
</dbReference>
<dbReference type="OrthoDB" id="10249250at2759"/>
<keyword evidence="2" id="KW-1185">Reference proteome</keyword>
<evidence type="ECO:0000313" key="1">
    <source>
        <dbReference type="EMBL" id="GAX78407.1"/>
    </source>
</evidence>
<name>A0A250X5N8_9CHLO</name>
<dbReference type="GO" id="GO:0006123">
    <property type="term" value="P:mitochondrial electron transport, cytochrome c to oxygen"/>
    <property type="evidence" value="ECO:0007669"/>
    <property type="project" value="InterPro"/>
</dbReference>
<dbReference type="AlphaFoldDB" id="A0A250X5N8"/>
<accession>A0A250X5N8</accession>
<dbReference type="GO" id="GO:0045277">
    <property type="term" value="C:respiratory chain complex IV"/>
    <property type="evidence" value="ECO:0007669"/>
    <property type="project" value="InterPro"/>
</dbReference>
<sequence length="175" mass="19230">MSISKLLALAGMLRGHIHLPSSSSLIQSTASFEATYAGRLLGNILGVRGRNISSSSYGLQTDVAKSNDGAIEPARKYRPLVDKEVWHEAWMYEDRFGTEDDPVIVPSLEPERIIGVTDPDDENLVVWGILKVDEPPRQFIEGGEFYVLKKVPYVKKVGDVLDDLEASNAGAPIPH</sequence>
<dbReference type="Proteomes" id="UP000232323">
    <property type="component" value="Unassembled WGS sequence"/>
</dbReference>
<comment type="caution">
    <text evidence="1">The sequence shown here is derived from an EMBL/GenBank/DDBJ whole genome shotgun (WGS) entry which is preliminary data.</text>
</comment>
<dbReference type="GO" id="GO:0005740">
    <property type="term" value="C:mitochondrial envelope"/>
    <property type="evidence" value="ECO:0007669"/>
    <property type="project" value="InterPro"/>
</dbReference>
<organism evidence="1 2">
    <name type="scientific">Chlamydomonas eustigma</name>
    <dbReference type="NCBI Taxonomy" id="1157962"/>
    <lineage>
        <taxon>Eukaryota</taxon>
        <taxon>Viridiplantae</taxon>
        <taxon>Chlorophyta</taxon>
        <taxon>core chlorophytes</taxon>
        <taxon>Chlorophyceae</taxon>
        <taxon>CS clade</taxon>
        <taxon>Chlamydomonadales</taxon>
        <taxon>Chlamydomonadaceae</taxon>
        <taxon>Chlamydomonas</taxon>
    </lineage>
</organism>
<dbReference type="STRING" id="1157962.A0A250X5N8"/>